<protein>
    <recommendedName>
        <fullName evidence="6">Pecanex-like protein</fullName>
    </recommendedName>
</protein>
<evidence type="ECO:0000313" key="9">
    <source>
        <dbReference type="WBParaSite" id="MCU_003832-RC"/>
    </source>
</evidence>
<keyword evidence="5 6" id="KW-0472">Membrane</keyword>
<feature type="region of interest" description="Disordered" evidence="7">
    <location>
        <begin position="475"/>
        <end position="522"/>
    </location>
</feature>
<feature type="region of interest" description="Disordered" evidence="7">
    <location>
        <begin position="1120"/>
        <end position="1215"/>
    </location>
</feature>
<feature type="transmembrane region" description="Helical" evidence="6">
    <location>
        <begin position="1003"/>
        <end position="1021"/>
    </location>
</feature>
<feature type="transmembrane region" description="Helical" evidence="6">
    <location>
        <begin position="779"/>
        <end position="799"/>
    </location>
</feature>
<feature type="transmembrane region" description="Helical" evidence="6">
    <location>
        <begin position="805"/>
        <end position="824"/>
    </location>
</feature>
<dbReference type="GO" id="GO:0016020">
    <property type="term" value="C:membrane"/>
    <property type="evidence" value="ECO:0007669"/>
    <property type="project" value="UniProtKB-SubCell"/>
</dbReference>
<dbReference type="PANTHER" id="PTHR12372:SF7">
    <property type="entry name" value="PROTEIN PECANEX"/>
    <property type="match status" value="1"/>
</dbReference>
<evidence type="ECO:0000256" key="7">
    <source>
        <dbReference type="SAM" id="MobiDB-lite"/>
    </source>
</evidence>
<feature type="compositionally biased region" description="Low complexity" evidence="7">
    <location>
        <begin position="491"/>
        <end position="500"/>
    </location>
</feature>
<feature type="compositionally biased region" description="Polar residues" evidence="7">
    <location>
        <begin position="1146"/>
        <end position="1157"/>
    </location>
</feature>
<proteinExistence type="inferred from homology"/>
<feature type="transmembrane region" description="Helical" evidence="6">
    <location>
        <begin position="1267"/>
        <end position="1283"/>
    </location>
</feature>
<feature type="transmembrane region" description="Helical" evidence="6">
    <location>
        <begin position="844"/>
        <end position="865"/>
    </location>
</feature>
<feature type="compositionally biased region" description="Polar residues" evidence="7">
    <location>
        <begin position="1120"/>
        <end position="1131"/>
    </location>
</feature>
<dbReference type="PANTHER" id="PTHR12372">
    <property type="entry name" value="PECANEX"/>
    <property type="match status" value="1"/>
</dbReference>
<feature type="compositionally biased region" description="Polar residues" evidence="7">
    <location>
        <begin position="633"/>
        <end position="652"/>
    </location>
</feature>
<keyword evidence="3 6" id="KW-0812">Transmembrane</keyword>
<dbReference type="InterPro" id="IPR007735">
    <property type="entry name" value="Pecanex_C"/>
</dbReference>
<evidence type="ECO:0000256" key="4">
    <source>
        <dbReference type="ARBA" id="ARBA00022989"/>
    </source>
</evidence>
<evidence type="ECO:0000256" key="1">
    <source>
        <dbReference type="ARBA" id="ARBA00004141"/>
    </source>
</evidence>
<feature type="compositionally biased region" description="Polar residues" evidence="7">
    <location>
        <begin position="1181"/>
        <end position="1190"/>
    </location>
</feature>
<evidence type="ECO:0000256" key="5">
    <source>
        <dbReference type="ARBA" id="ARBA00023136"/>
    </source>
</evidence>
<feature type="transmembrane region" description="Helical" evidence="6">
    <location>
        <begin position="29"/>
        <end position="51"/>
    </location>
</feature>
<feature type="compositionally biased region" description="Low complexity" evidence="7">
    <location>
        <begin position="667"/>
        <end position="676"/>
    </location>
</feature>
<feature type="transmembrane region" description="Helical" evidence="6">
    <location>
        <begin position="931"/>
        <end position="954"/>
    </location>
</feature>
<sequence length="2217" mass="246205">MCMVGRIFKEGVLASLSGGLYFDQSLGHFIWVVHLLLWLFFFTLPVVITVLSPTSLVAWASYSCVVTLIVSCILYWTYHLHKEFDKIDPVVRNNKSYKLLEDTERITLTGHDSDLSLDVHQISASHDICSPVVDVEEQCRQLGLASLRIADFNVHTGVSCGNVNPITLHPHPETSTINARTDFNEFSRPEAAANSLILHSIRRSPTLNQSFTSPENALTPCDATLAISLSKTCLRVNSSLSEDKLGRNQAHIFQPHIHRTDKCQVLTPEVEATSKQSQGSSSTSKTVDESDDDAFREIFLRHVNQVASDFNVPRCSSSIRRGSSNSAPSICFLGTRSIYNRRKVRSEVLLRHPLDTPANSQRCLKELSTCLSPEEAFTTSYGCPEVETTPAPEATTSFGGCEIISKMGSDLFGVPLLCEDGVDVKAELKLQLGVNAVVSPSSQITVPAPSTSVYRVSCTNFGNFEEVVLLPSKAQPLSPVSSTQVNSKETSSVSNRSPSVSRRRRTHHAQTPFPPPNATLTVTSIPTCASRDVRKTGPEEHGTHHVAISPRSRLPYSRPFISRRRLLTFPPDLNSLDLAYFLPLTSDDGVGNAPGPVSTTVRMHNCSPRWEIPRKDANVSVVQEPIQPRRSKSLGSQPDPTFRSSQQSSPTASIDRMIRGISHGDCLPTSLSPPSLRSETADVTAVEGSDSVESRYQTSSDRGTDLTNQPEEVASTSHNSQPSVFPVVRFSSRGRARQRNVSRGDFQYRVRLFPFWRRRFLIDFNRLQLIALFDRKSTVLEYLMTLALTILVSVLGSLLLSCGAFHGFGLTCFCYVLAGCHYSLIKSVQPDPASPLHGFNRLIVYSRSSVFCCLCALFAVSVLLIGGDDGGRRDACPSNFYFVRRYEAHLSAWPSHYEGIVNSQSPTLTLYGLSLQPLWLLCLLKDASGYLLLSFPLIFLFGLVPQINTLLAYILEQVDVHVFGASGSANLTSAALSVVRSVVVIAICFGFCHAAVNKCNPQSFFLSLFWGLHLAMCFMMSRTPNNVNIFHLLWTRMVSDAPAPPLRTQLLSCISSPVSFISRHRLNRSCVSLLLRRCLMSLQSLFTAKTIARGTTVAKEDEGGVETPLSPACCVTETSRQCDQQTQSSVSPVEPGNTEKPLSSPGAPTTLQSQPRLTSPEFPGPSPRPSSPNSPLGDVSTAPQTVSAPGSSRVPGPNVPSPSSTPPLSNAMTSDLHDPLPDRIVSAMVVRIHNDLLVMLIWFILGSAVHLSTVFTVPALQPGLPRVLTWLTIVWGFILHYVWPQLRKPFPWLLFTRTVFARPPDGRLTAFEVAYYWCHWLERYLLVPAVTMASVTQALAPLLAKFGKVWTTIILLITTMKLLRNGFSGATKMFLVLFFAEVLFTCDFPGLSETLPVDYFFLSIIISKIEELWNKLSFVYIYTAPFQASWGSICHAVAQLASIPHFVSILGNCVFSTLISAPLEPFVGSVFFITSYVRPIRFWEATQRLNRIESTTTSLYSQLRGVSFEQVTANLNAIFYEHLARCLQQRLAGDIALGRWSGGNVQAGDIYILASEEQHFLLHIIEVGNGLVTFQTRGLEFAGTYCHEQESNCLTELHQTDRGFCCCTLRNLPASVLSPNASVRLRWLAWQFVESHYTIEGYRLIDHSAATSLQVIDFRKIVVALFIQCLLYFTAWLPNLSNRLATLSDELNKRFTGDDKVDLDPTFTKIFDEDFDETVSGLTRAAFVRVYAEWIRYCLARSTGNEDVSSADESDLMTLCYAISLLGRRCLSGVSGHLNNTLDTFLHYLHDVFKGDVQIASKDDWVFADLDLLKLVVTPAMRVALKLYQDHFTWNPLSTNLELYEAIWNTTRSVVICHETDPRWRSAVLNNAEKLFSFRKIDSGTTQQCFRFIMMNKQTLSFQVIKLNSECVRGFWAGQLREQIFLRNKNAERGSIQHAKHVLRNLINSSCDQPVGYPIYVSPLLTSFSESHHEYCRVACPNLSIPGAMRVLRCLGVGAMQRCRRWCLGSRGGDVELNRVQRPRRSLQRYSVKSCHPVQVNDRDLREVSSLSSNLLHTTGDSDLASWCVEVDPNAAHTSPGTSFASSLAVAGRHRAPFGINTLSTAVVHLTESAPGRVKITDPNQILNNCLFKLEWPSQGLLTKCLPQSACPLSILTGVEGILVHRWTPSNIDPRKRSFCHRNIALVAFPEGPITLEGHYVAIWEDLGLEFIPENAQ</sequence>
<feature type="domain" description="Pecanex C-terminal" evidence="8">
    <location>
        <begin position="1751"/>
        <end position="1973"/>
    </location>
</feature>
<feature type="compositionally biased region" description="Pro residues" evidence="7">
    <location>
        <begin position="1162"/>
        <end position="1172"/>
    </location>
</feature>
<feature type="transmembrane region" description="Helical" evidence="6">
    <location>
        <begin position="57"/>
        <end position="78"/>
    </location>
</feature>
<dbReference type="InterPro" id="IPR039797">
    <property type="entry name" value="Pecanex"/>
</dbReference>
<dbReference type="WBParaSite" id="MCU_003832-RC">
    <property type="protein sequence ID" value="MCU_003832-RC"/>
    <property type="gene ID" value="MCU_003832"/>
</dbReference>
<comment type="similarity">
    <text evidence="2 6">Belongs to the pecanex family.</text>
</comment>
<organism evidence="9">
    <name type="scientific">Mesocestoides corti</name>
    <name type="common">Flatworm</name>
    <dbReference type="NCBI Taxonomy" id="53468"/>
    <lineage>
        <taxon>Eukaryota</taxon>
        <taxon>Metazoa</taxon>
        <taxon>Spiralia</taxon>
        <taxon>Lophotrochozoa</taxon>
        <taxon>Platyhelminthes</taxon>
        <taxon>Cestoda</taxon>
        <taxon>Eucestoda</taxon>
        <taxon>Cyclophyllidea</taxon>
        <taxon>Mesocestoididae</taxon>
        <taxon>Mesocestoides</taxon>
    </lineage>
</organism>
<feature type="compositionally biased region" description="Polar residues" evidence="7">
    <location>
        <begin position="478"/>
        <end position="490"/>
    </location>
</feature>
<evidence type="ECO:0000256" key="3">
    <source>
        <dbReference type="ARBA" id="ARBA00022692"/>
    </source>
</evidence>
<dbReference type="Pfam" id="PF05041">
    <property type="entry name" value="Pecanex_C"/>
    <property type="match status" value="1"/>
</dbReference>
<feature type="transmembrane region" description="Helical" evidence="6">
    <location>
        <begin position="1236"/>
        <end position="1260"/>
    </location>
</feature>
<accession>A0A5K3EX63</accession>
<feature type="compositionally biased region" description="Polar residues" evidence="7">
    <location>
        <begin position="694"/>
        <end position="721"/>
    </location>
</feature>
<evidence type="ECO:0000259" key="8">
    <source>
        <dbReference type="Pfam" id="PF05041"/>
    </source>
</evidence>
<evidence type="ECO:0000256" key="6">
    <source>
        <dbReference type="RuleBase" id="RU367089"/>
    </source>
</evidence>
<comment type="subcellular location">
    <subcellularLocation>
        <location evidence="1 6">Membrane</location>
        <topology evidence="1 6">Multi-pass membrane protein</topology>
    </subcellularLocation>
</comment>
<reference evidence="9" key="1">
    <citation type="submission" date="2019-11" db="UniProtKB">
        <authorList>
            <consortium name="WormBaseParasite"/>
        </authorList>
    </citation>
    <scope>IDENTIFICATION</scope>
</reference>
<feature type="compositionally biased region" description="Low complexity" evidence="7">
    <location>
        <begin position="273"/>
        <end position="285"/>
    </location>
</feature>
<evidence type="ECO:0000256" key="2">
    <source>
        <dbReference type="ARBA" id="ARBA00010170"/>
    </source>
</evidence>
<keyword evidence="4 6" id="KW-1133">Transmembrane helix</keyword>
<feature type="region of interest" description="Disordered" evidence="7">
    <location>
        <begin position="616"/>
        <end position="721"/>
    </location>
</feature>
<feature type="region of interest" description="Disordered" evidence="7">
    <location>
        <begin position="269"/>
        <end position="289"/>
    </location>
</feature>
<name>A0A5K3EX63_MESCO</name>
<feature type="transmembrane region" description="Helical" evidence="6">
    <location>
        <begin position="974"/>
        <end position="996"/>
    </location>
</feature>